<evidence type="ECO:0000256" key="12">
    <source>
        <dbReference type="ARBA" id="ARBA00032065"/>
    </source>
</evidence>
<comment type="function">
    <text evidence="13">Catalyzes the conversion of GlcNAc-6-P into GlcNAc-1-P during the synthesis of uridine diphosphate/UDP-GlcNAc, which is a biosynthetic precursor of chitin and also supplies the amino sugars for N-linked oligosaccharides of glycoproteins.</text>
</comment>
<dbReference type="CTD" id="39434"/>
<keyword evidence="10" id="KW-0961">Cell wall biogenesis/degradation</keyword>
<dbReference type="OMA" id="WEAYATK"/>
<feature type="binding site" evidence="17">
    <location>
        <position position="274"/>
    </location>
    <ligand>
        <name>Mg(2+)</name>
        <dbReference type="ChEBI" id="CHEBI:18420"/>
    </ligand>
</feature>
<feature type="domain" description="Phosphoacetylglucosamine mutase AMG1" evidence="21">
    <location>
        <begin position="183"/>
        <end position="281"/>
    </location>
</feature>
<dbReference type="PANTHER" id="PTHR45955">
    <property type="entry name" value="PHOSPHOACETYLGLUCOSAMINE MUTASE"/>
    <property type="match status" value="1"/>
</dbReference>
<feature type="binding site" evidence="17">
    <location>
        <position position="278"/>
    </location>
    <ligand>
        <name>Mg(2+)</name>
        <dbReference type="ChEBI" id="CHEBI:18420"/>
    </ligand>
</feature>
<dbReference type="GO" id="GO:0071555">
    <property type="term" value="P:cell wall organization"/>
    <property type="evidence" value="ECO:0007669"/>
    <property type="project" value="UniProtKB-KW"/>
</dbReference>
<evidence type="ECO:0000256" key="8">
    <source>
        <dbReference type="ARBA" id="ARBA00023235"/>
    </source>
</evidence>
<dbReference type="AlphaFoldDB" id="A0A6P6YAP6"/>
<dbReference type="Gene3D" id="3.40.120.10">
    <property type="entry name" value="Alpha-D-Glucose-1,6-Bisphosphate, subunit A, domain 3"/>
    <property type="match status" value="2"/>
</dbReference>
<comment type="similarity">
    <text evidence="3 14">Belongs to the phosphohexose mutase family.</text>
</comment>
<comment type="function">
    <text evidence="14">Catalyzes the conversion of GlcNAc-6-P into GlcNAc-1-P during the synthesis of uridine diphosphate/UDP-GlcNAc, a sugar nucleotide critical to multiple glycosylation pathways including protein N- and O-glycosylation.</text>
</comment>
<evidence type="ECO:0000259" key="18">
    <source>
        <dbReference type="Pfam" id="PF00408"/>
    </source>
</evidence>
<dbReference type="FunFam" id="3.30.310.50:FF:000003">
    <property type="entry name" value="Phosphoacetylglucosamine mutase"/>
    <property type="match status" value="1"/>
</dbReference>
<dbReference type="PANTHER" id="PTHR45955:SF1">
    <property type="entry name" value="PHOSPHOACETYLGLUCOSAMINE MUTASE"/>
    <property type="match status" value="1"/>
</dbReference>
<dbReference type="RefSeq" id="XP_027202026.1">
    <property type="nucleotide sequence ID" value="XM_027346225.1"/>
</dbReference>
<keyword evidence="7 14" id="KW-0460">Magnesium</keyword>
<evidence type="ECO:0000256" key="10">
    <source>
        <dbReference type="ARBA" id="ARBA00023316"/>
    </source>
</evidence>
<evidence type="ECO:0000256" key="13">
    <source>
        <dbReference type="ARBA" id="ARBA00059527"/>
    </source>
</evidence>
<dbReference type="Pfam" id="PF00408">
    <property type="entry name" value="PGM_PMM_IV"/>
    <property type="match status" value="1"/>
</dbReference>
<name>A0A6P6YAP6_DERPT</name>
<evidence type="ECO:0000256" key="4">
    <source>
        <dbReference type="ARBA" id="ARBA00012731"/>
    </source>
</evidence>
<dbReference type="InterPro" id="IPR005844">
    <property type="entry name" value="A-D-PHexomutase_a/b/a-I"/>
</dbReference>
<feature type="binding site" description="via phosphate group" evidence="17">
    <location>
        <position position="66"/>
    </location>
    <ligand>
        <name>Mg(2+)</name>
        <dbReference type="ChEBI" id="CHEBI:18420"/>
    </ligand>
</feature>
<reference evidence="23 24" key="1">
    <citation type="submission" date="2025-04" db="UniProtKB">
        <authorList>
            <consortium name="RefSeq"/>
        </authorList>
    </citation>
    <scope>IDENTIFICATION</scope>
    <source>
        <strain evidence="23 24">Airmid</strain>
    </source>
</reference>
<feature type="binding site" evidence="16">
    <location>
        <begin position="490"/>
        <end position="494"/>
    </location>
    <ligand>
        <name>substrate</name>
    </ligand>
</feature>
<dbReference type="GO" id="GO:0005975">
    <property type="term" value="P:carbohydrate metabolic process"/>
    <property type="evidence" value="ECO:0007669"/>
    <property type="project" value="InterPro"/>
</dbReference>
<evidence type="ECO:0000256" key="17">
    <source>
        <dbReference type="PIRSR" id="PIRSR016408-3"/>
    </source>
</evidence>
<feature type="domain" description="Alpha-D-phosphohexomutase C-terminal" evidence="18">
    <location>
        <begin position="462"/>
        <end position="517"/>
    </location>
</feature>
<feature type="binding site" evidence="16">
    <location>
        <position position="499"/>
    </location>
    <ligand>
        <name>substrate</name>
    </ligand>
</feature>
<evidence type="ECO:0000259" key="20">
    <source>
        <dbReference type="Pfam" id="PF21404"/>
    </source>
</evidence>
<dbReference type="InterPro" id="IPR036900">
    <property type="entry name" value="A-D-PHexomutase_C_sf"/>
</dbReference>
<keyword evidence="6 14" id="KW-0479">Metal-binding</keyword>
<evidence type="ECO:0000313" key="22">
    <source>
        <dbReference type="Proteomes" id="UP000515146"/>
    </source>
</evidence>
<dbReference type="CDD" id="cd03086">
    <property type="entry name" value="PGM3"/>
    <property type="match status" value="1"/>
</dbReference>
<keyword evidence="9" id="KW-0119">Carbohydrate metabolism</keyword>
<dbReference type="GO" id="GO:0004610">
    <property type="term" value="F:phosphoacetylglucosamine mutase activity"/>
    <property type="evidence" value="ECO:0007669"/>
    <property type="project" value="UniProtKB-UniRule"/>
</dbReference>
<dbReference type="FunFam" id="3.40.120.10:FF:000013">
    <property type="entry name" value="Phosphoacetylglucosamine mutase"/>
    <property type="match status" value="1"/>
</dbReference>
<comment type="pathway">
    <text evidence="2 14">Nucleotide-sugar biosynthesis; UDP-N-acetyl-alpha-D-glucosamine biosynthesis; N-acetyl-alpha-D-glucosamine 1-phosphate from alpha-D-glucosamine 6-phosphate (route I): step 2/2.</text>
</comment>
<feature type="domain" description="Phosphoacetylglucosamine mutase AMG1" evidence="20">
    <location>
        <begin position="296"/>
        <end position="425"/>
    </location>
</feature>
<keyword evidence="5" id="KW-0597">Phosphoprotein</keyword>
<dbReference type="InterPro" id="IPR005843">
    <property type="entry name" value="A-D-PHexomutase_C"/>
</dbReference>
<evidence type="ECO:0000256" key="15">
    <source>
        <dbReference type="PIRSR" id="PIRSR016408-1"/>
    </source>
</evidence>
<dbReference type="Gene3D" id="3.30.310.50">
    <property type="entry name" value="Alpha-D-phosphohexomutase, C-terminal domain"/>
    <property type="match status" value="1"/>
</dbReference>
<dbReference type="OrthoDB" id="1928at2759"/>
<evidence type="ECO:0000256" key="1">
    <source>
        <dbReference type="ARBA" id="ARBA00000558"/>
    </source>
</evidence>
<evidence type="ECO:0000256" key="5">
    <source>
        <dbReference type="ARBA" id="ARBA00022553"/>
    </source>
</evidence>
<feature type="domain" description="Alpha-D-phosphohexomutase alpha/beta/alpha" evidence="19">
    <location>
        <begin position="56"/>
        <end position="96"/>
    </location>
</feature>
<dbReference type="InterPro" id="IPR016066">
    <property type="entry name" value="A-D-PHexomutase_CS"/>
</dbReference>
<dbReference type="GO" id="GO:0000287">
    <property type="term" value="F:magnesium ion binding"/>
    <property type="evidence" value="ECO:0007669"/>
    <property type="project" value="InterPro"/>
</dbReference>
<evidence type="ECO:0000256" key="3">
    <source>
        <dbReference type="ARBA" id="ARBA00010231"/>
    </source>
</evidence>
<evidence type="ECO:0000256" key="6">
    <source>
        <dbReference type="ARBA" id="ARBA00022723"/>
    </source>
</evidence>
<dbReference type="Pfam" id="PF21404">
    <property type="entry name" value="AMG1_III"/>
    <property type="match status" value="1"/>
</dbReference>
<dbReference type="Pfam" id="PF02878">
    <property type="entry name" value="PGM_PMM_I"/>
    <property type="match status" value="1"/>
</dbReference>
<organism evidence="22 23">
    <name type="scientific">Dermatophagoides pteronyssinus</name>
    <name type="common">European house dust mite</name>
    <dbReference type="NCBI Taxonomy" id="6956"/>
    <lineage>
        <taxon>Eukaryota</taxon>
        <taxon>Metazoa</taxon>
        <taxon>Ecdysozoa</taxon>
        <taxon>Arthropoda</taxon>
        <taxon>Chelicerata</taxon>
        <taxon>Arachnida</taxon>
        <taxon>Acari</taxon>
        <taxon>Acariformes</taxon>
        <taxon>Sarcoptiformes</taxon>
        <taxon>Astigmata</taxon>
        <taxon>Psoroptidia</taxon>
        <taxon>Analgoidea</taxon>
        <taxon>Pyroglyphidae</taxon>
        <taxon>Dermatophagoidinae</taxon>
        <taxon>Dermatophagoides</taxon>
    </lineage>
</organism>
<dbReference type="InterPro" id="IPR016055">
    <property type="entry name" value="A-D-PHexomutase_a/b/a-I/II/III"/>
</dbReference>
<dbReference type="SUPFAM" id="SSF55957">
    <property type="entry name" value="Phosphoglucomutase, C-terminal domain"/>
    <property type="match status" value="1"/>
</dbReference>
<dbReference type="FunFam" id="3.40.120.10:FF:000023">
    <property type="entry name" value="Phosphoacetylglucosamine mutase"/>
    <property type="match status" value="1"/>
</dbReference>
<protein>
    <recommendedName>
        <fullName evidence="4 14">Phosphoacetylglucosamine mutase</fullName>
        <shortName evidence="14">PAGM</shortName>
        <ecNumber evidence="4 14">5.4.2.3</ecNumber>
    </recommendedName>
    <alternativeName>
        <fullName evidence="12 14">Acetylglucosamine phosphomutase</fullName>
    </alternativeName>
    <alternativeName>
        <fullName evidence="11 14">N-acetylglucosamine-phosphate mutase</fullName>
    </alternativeName>
</protein>
<evidence type="ECO:0000313" key="24">
    <source>
        <dbReference type="RefSeq" id="XP_027202027.1"/>
    </source>
</evidence>
<dbReference type="EC" id="5.4.2.3" evidence="4 14"/>
<comment type="cofactor">
    <cofactor evidence="14 17">
        <name>Mg(2+)</name>
        <dbReference type="ChEBI" id="CHEBI:18420"/>
    </cofactor>
    <text evidence="14 17">Binds 1 Mg(2+) ion per subunit.</text>
</comment>
<keyword evidence="22" id="KW-1185">Reference proteome</keyword>
<accession>A0A6P6YAP6</accession>
<evidence type="ECO:0000259" key="21">
    <source>
        <dbReference type="Pfam" id="PF21405"/>
    </source>
</evidence>
<dbReference type="GO" id="GO:0006048">
    <property type="term" value="P:UDP-N-acetylglucosamine biosynthetic process"/>
    <property type="evidence" value="ECO:0007669"/>
    <property type="project" value="UniProtKB-UniRule"/>
</dbReference>
<feature type="binding site" evidence="16">
    <location>
        <begin position="370"/>
        <end position="372"/>
    </location>
    <ligand>
        <name>substrate</name>
    </ligand>
</feature>
<dbReference type="RefSeq" id="XP_027202027.1">
    <property type="nucleotide sequence ID" value="XM_027346226.1"/>
</dbReference>
<gene>
    <name evidence="23 24" type="primary">LOC113795983</name>
</gene>
<dbReference type="PIRSF" id="PIRSF016408">
    <property type="entry name" value="PAGM"/>
    <property type="match status" value="1"/>
</dbReference>
<keyword evidence="8 14" id="KW-0413">Isomerase</keyword>
<evidence type="ECO:0000256" key="2">
    <source>
        <dbReference type="ARBA" id="ARBA00004865"/>
    </source>
</evidence>
<dbReference type="InterPro" id="IPR016657">
    <property type="entry name" value="PAGM"/>
</dbReference>
<sequence>MSFLNNLNDYMKKYPNKQPDIQQQYGTAGFRNKADTLYHVTYRAGILAALRSRLTDSIIGVMITASHNPEDDNGLKIIEPDGSMLIQSWENLATKIANVSDDNLEQCIVDMIKELNINMKDTMAKVYLARDTRMSGVSLSMALIDGIKTCYGEYKDFGLLTTPQLHYIVRCANSNGQYGEPNEQGYYKKLSNAFLRMTENSTKKLNVIIDCANGVGANKMILMAQYLTEKITFDLVNIGDGILNHGCGADFVKVNQRQPDSIELKSNQHYASFDGDADRIVFYYLNDQDNKFHLLDGDKIAVLVAKFLKQLLNAANLNEIEIMVVQTAYANGNSTKYIQDTLQLISDCVPTGVKHLHHRALQSEIGIYFEANGHGTILFSSNVQKRIAECTNENAKKLLHFIDLVNQTVGDAISDMLVVEAILDILNITIDEWDSFYQDLPNKLLKVAVKDRNVITTTDAERKCVEPKGLQSAIDKVVAEFGPQARSFIRPSGTEDVVRIYAEAQTKELADNLARKVGNLVYDFADGIGSKF</sequence>
<evidence type="ECO:0000256" key="14">
    <source>
        <dbReference type="PIRNR" id="PIRNR016408"/>
    </source>
</evidence>
<evidence type="ECO:0000313" key="23">
    <source>
        <dbReference type="RefSeq" id="XP_027202026.1"/>
    </source>
</evidence>
<dbReference type="InterPro" id="IPR049022">
    <property type="entry name" value="AMG1_III"/>
</dbReference>
<proteinExistence type="inferred from homology"/>
<dbReference type="SUPFAM" id="SSF53738">
    <property type="entry name" value="Phosphoglucomutase, first 3 domains"/>
    <property type="match status" value="3"/>
</dbReference>
<feature type="active site" description="Phosphoserine intermediate" evidence="15">
    <location>
        <position position="66"/>
    </location>
</feature>
<dbReference type="KEGG" id="dpte:113795983"/>
<dbReference type="UniPathway" id="UPA00113">
    <property type="reaction ID" value="UER00530"/>
</dbReference>
<dbReference type="Pfam" id="PF21405">
    <property type="entry name" value="AMG1_II"/>
    <property type="match status" value="1"/>
</dbReference>
<comment type="catalytic activity">
    <reaction evidence="1 14">
        <text>N-acetyl-alpha-D-glucosamine 1-phosphate = N-acetyl-D-glucosamine 6-phosphate</text>
        <dbReference type="Rhea" id="RHEA:23804"/>
        <dbReference type="ChEBI" id="CHEBI:57513"/>
        <dbReference type="ChEBI" id="CHEBI:57776"/>
        <dbReference type="EC" id="5.4.2.3"/>
    </reaction>
</comment>
<evidence type="ECO:0000259" key="19">
    <source>
        <dbReference type="Pfam" id="PF02878"/>
    </source>
</evidence>
<evidence type="ECO:0000256" key="7">
    <source>
        <dbReference type="ARBA" id="ARBA00022842"/>
    </source>
</evidence>
<dbReference type="PROSITE" id="PS00710">
    <property type="entry name" value="PGM_PMM"/>
    <property type="match status" value="1"/>
</dbReference>
<evidence type="ECO:0000256" key="11">
    <source>
        <dbReference type="ARBA" id="ARBA00031926"/>
    </source>
</evidence>
<feature type="binding site" evidence="17">
    <location>
        <position position="276"/>
    </location>
    <ligand>
        <name>Mg(2+)</name>
        <dbReference type="ChEBI" id="CHEBI:18420"/>
    </ligand>
</feature>
<evidence type="ECO:0000256" key="16">
    <source>
        <dbReference type="PIRSR" id="PIRSR016408-2"/>
    </source>
</evidence>
<dbReference type="Proteomes" id="UP000515146">
    <property type="component" value="Unplaced"/>
</dbReference>
<evidence type="ECO:0000256" key="9">
    <source>
        <dbReference type="ARBA" id="ARBA00023277"/>
    </source>
</evidence>
<dbReference type="InterPro" id="IPR049023">
    <property type="entry name" value="AMG1_II"/>
</dbReference>